<accession>K0SS04</accession>
<dbReference type="EMBL" id="AGNL01017978">
    <property type="protein sequence ID" value="EJK63831.1"/>
    <property type="molecule type" value="Genomic_DNA"/>
</dbReference>
<organism evidence="1 2">
    <name type="scientific">Thalassiosira oceanica</name>
    <name type="common">Marine diatom</name>
    <dbReference type="NCBI Taxonomy" id="159749"/>
    <lineage>
        <taxon>Eukaryota</taxon>
        <taxon>Sar</taxon>
        <taxon>Stramenopiles</taxon>
        <taxon>Ochrophyta</taxon>
        <taxon>Bacillariophyta</taxon>
        <taxon>Coscinodiscophyceae</taxon>
        <taxon>Thalassiosirophycidae</taxon>
        <taxon>Thalassiosirales</taxon>
        <taxon>Thalassiosiraceae</taxon>
        <taxon>Thalassiosira</taxon>
    </lineage>
</organism>
<proteinExistence type="predicted"/>
<sequence>FELCVVPEQMRNEELEQCATNKSRTLTDAISTVHVTPARTTGGRIVFLAIVYDGANVDGLRIDPASRRFVPLRETGQLPGLEVCRVMFVRCHLFDYFYIELRGDGCSIGQATKFAVCILRMSWRCPFFVFDLRPSTSTRAQLQGQGRSGKLSLF</sequence>
<evidence type="ECO:0000313" key="2">
    <source>
        <dbReference type="Proteomes" id="UP000266841"/>
    </source>
</evidence>
<protein>
    <submittedName>
        <fullName evidence="1">Uncharacterized protein</fullName>
    </submittedName>
</protein>
<reference evidence="1 2" key="1">
    <citation type="journal article" date="2012" name="Genome Biol.">
        <title>Genome and low-iron response of an oceanic diatom adapted to chronic iron limitation.</title>
        <authorList>
            <person name="Lommer M."/>
            <person name="Specht M."/>
            <person name="Roy A.S."/>
            <person name="Kraemer L."/>
            <person name="Andreson R."/>
            <person name="Gutowska M.A."/>
            <person name="Wolf J."/>
            <person name="Bergner S.V."/>
            <person name="Schilhabel M.B."/>
            <person name="Klostermeier U.C."/>
            <person name="Beiko R.G."/>
            <person name="Rosenstiel P."/>
            <person name="Hippler M."/>
            <person name="Laroche J."/>
        </authorList>
    </citation>
    <scope>NUCLEOTIDE SEQUENCE [LARGE SCALE GENOMIC DNA]</scope>
    <source>
        <strain evidence="1 2">CCMP1005</strain>
    </source>
</reference>
<dbReference type="AlphaFoldDB" id="K0SS04"/>
<comment type="caution">
    <text evidence="1">The sequence shown here is derived from an EMBL/GenBank/DDBJ whole genome shotgun (WGS) entry which is preliminary data.</text>
</comment>
<dbReference type="Proteomes" id="UP000266841">
    <property type="component" value="Unassembled WGS sequence"/>
</dbReference>
<keyword evidence="2" id="KW-1185">Reference proteome</keyword>
<feature type="non-terminal residue" evidence="1">
    <location>
        <position position="1"/>
    </location>
</feature>
<evidence type="ECO:0000313" key="1">
    <source>
        <dbReference type="EMBL" id="EJK63831.1"/>
    </source>
</evidence>
<gene>
    <name evidence="1" type="ORF">THAOC_15491</name>
</gene>
<name>K0SS04_THAOC</name>